<accession>A0A1D1UUX7</accession>
<name>A0A1D1UUX7_RAMVA</name>
<dbReference type="AlphaFoldDB" id="A0A1D1UUX7"/>
<comment type="caution">
    <text evidence="1">The sequence shown here is derived from an EMBL/GenBank/DDBJ whole genome shotgun (WGS) entry which is preliminary data.</text>
</comment>
<proteinExistence type="predicted"/>
<dbReference type="EMBL" id="BDGG01000002">
    <property type="protein sequence ID" value="GAU92255.1"/>
    <property type="molecule type" value="Genomic_DNA"/>
</dbReference>
<protein>
    <submittedName>
        <fullName evidence="1">Uncharacterized protein</fullName>
    </submittedName>
</protein>
<evidence type="ECO:0000313" key="1">
    <source>
        <dbReference type="EMBL" id="GAU92255.1"/>
    </source>
</evidence>
<sequence>MSSEHLCESGNRRICETTLRSLRKIASKIKTTCNAMSWTAVDGGIYSAKYPITELSLTTCQAPAEQGNFIISAQSLPLLNRRTGVRTTFGTAFFI</sequence>
<dbReference type="Proteomes" id="UP000186922">
    <property type="component" value="Unassembled WGS sequence"/>
</dbReference>
<reference evidence="1 2" key="1">
    <citation type="journal article" date="2016" name="Nat. Commun.">
        <title>Extremotolerant tardigrade genome and improved radiotolerance of human cultured cells by tardigrade-unique protein.</title>
        <authorList>
            <person name="Hashimoto T."/>
            <person name="Horikawa D.D."/>
            <person name="Saito Y."/>
            <person name="Kuwahara H."/>
            <person name="Kozuka-Hata H."/>
            <person name="Shin-I T."/>
            <person name="Minakuchi Y."/>
            <person name="Ohishi K."/>
            <person name="Motoyama A."/>
            <person name="Aizu T."/>
            <person name="Enomoto A."/>
            <person name="Kondo K."/>
            <person name="Tanaka S."/>
            <person name="Hara Y."/>
            <person name="Koshikawa S."/>
            <person name="Sagara H."/>
            <person name="Miura T."/>
            <person name="Yokobori S."/>
            <person name="Miyagawa K."/>
            <person name="Suzuki Y."/>
            <person name="Kubo T."/>
            <person name="Oyama M."/>
            <person name="Kohara Y."/>
            <person name="Fujiyama A."/>
            <person name="Arakawa K."/>
            <person name="Katayama T."/>
            <person name="Toyoda A."/>
            <person name="Kunieda T."/>
        </authorList>
    </citation>
    <scope>NUCLEOTIDE SEQUENCE [LARGE SCALE GENOMIC DNA]</scope>
    <source>
        <strain evidence="1 2">YOKOZUNA-1</strain>
    </source>
</reference>
<evidence type="ECO:0000313" key="2">
    <source>
        <dbReference type="Proteomes" id="UP000186922"/>
    </source>
</evidence>
<gene>
    <name evidence="1" type="primary">RvY_04359-1</name>
    <name evidence="1" type="synonym">RvY_04359.1</name>
    <name evidence="1" type="ORF">RvY_04359</name>
</gene>
<keyword evidence="2" id="KW-1185">Reference proteome</keyword>
<organism evidence="1 2">
    <name type="scientific">Ramazzottius varieornatus</name>
    <name type="common">Water bear</name>
    <name type="synonym">Tardigrade</name>
    <dbReference type="NCBI Taxonomy" id="947166"/>
    <lineage>
        <taxon>Eukaryota</taxon>
        <taxon>Metazoa</taxon>
        <taxon>Ecdysozoa</taxon>
        <taxon>Tardigrada</taxon>
        <taxon>Eutardigrada</taxon>
        <taxon>Parachela</taxon>
        <taxon>Hypsibioidea</taxon>
        <taxon>Ramazzottiidae</taxon>
        <taxon>Ramazzottius</taxon>
    </lineage>
</organism>